<reference evidence="2" key="2">
    <citation type="submission" date="2015-06" db="UniProtKB">
        <authorList>
            <consortium name="EnsemblProtists"/>
        </authorList>
    </citation>
    <scope>IDENTIFICATION</scope>
    <source>
        <strain evidence="2">Emoy2</strain>
    </source>
</reference>
<evidence type="ECO:0000313" key="2">
    <source>
        <dbReference type="EnsemblProtists" id="HpaP810929"/>
    </source>
</evidence>
<dbReference type="InParanoid" id="M4BWM8"/>
<keyword evidence="1" id="KW-0732">Signal</keyword>
<evidence type="ECO:0000313" key="3">
    <source>
        <dbReference type="Proteomes" id="UP000011713"/>
    </source>
</evidence>
<proteinExistence type="predicted"/>
<dbReference type="HOGENOM" id="CLU_2781307_0_0_1"/>
<dbReference type="VEuPathDB" id="FungiDB:HpaG810929"/>
<keyword evidence="3" id="KW-1185">Reference proteome</keyword>
<dbReference type="EnsemblProtists" id="HpaT810929">
    <property type="protein sequence ID" value="HpaP810929"/>
    <property type="gene ID" value="HpaG810929"/>
</dbReference>
<protein>
    <recommendedName>
        <fullName evidence="4">RxLR effector candidate protein</fullName>
    </recommendedName>
</protein>
<organism evidence="2 3">
    <name type="scientific">Hyaloperonospora arabidopsidis (strain Emoy2)</name>
    <name type="common">Downy mildew agent</name>
    <name type="synonym">Peronospora arabidopsidis</name>
    <dbReference type="NCBI Taxonomy" id="559515"/>
    <lineage>
        <taxon>Eukaryota</taxon>
        <taxon>Sar</taxon>
        <taxon>Stramenopiles</taxon>
        <taxon>Oomycota</taxon>
        <taxon>Peronosporomycetes</taxon>
        <taxon>Peronosporales</taxon>
        <taxon>Peronosporaceae</taxon>
        <taxon>Hyaloperonospora</taxon>
    </lineage>
</organism>
<dbReference type="Proteomes" id="UP000011713">
    <property type="component" value="Unassembled WGS sequence"/>
</dbReference>
<reference evidence="3" key="1">
    <citation type="journal article" date="2010" name="Science">
        <title>Signatures of adaptation to obligate biotrophy in the Hyaloperonospora arabidopsidis genome.</title>
        <authorList>
            <person name="Baxter L."/>
            <person name="Tripathy S."/>
            <person name="Ishaque N."/>
            <person name="Boot N."/>
            <person name="Cabral A."/>
            <person name="Kemen E."/>
            <person name="Thines M."/>
            <person name="Ah-Fong A."/>
            <person name="Anderson R."/>
            <person name="Badejoko W."/>
            <person name="Bittner-Eddy P."/>
            <person name="Boore J.L."/>
            <person name="Chibucos M.C."/>
            <person name="Coates M."/>
            <person name="Dehal P."/>
            <person name="Delehaunty K."/>
            <person name="Dong S."/>
            <person name="Downton P."/>
            <person name="Dumas B."/>
            <person name="Fabro G."/>
            <person name="Fronick C."/>
            <person name="Fuerstenberg S.I."/>
            <person name="Fulton L."/>
            <person name="Gaulin E."/>
            <person name="Govers F."/>
            <person name="Hughes L."/>
            <person name="Humphray S."/>
            <person name="Jiang R.H."/>
            <person name="Judelson H."/>
            <person name="Kamoun S."/>
            <person name="Kyung K."/>
            <person name="Meijer H."/>
            <person name="Minx P."/>
            <person name="Morris P."/>
            <person name="Nelson J."/>
            <person name="Phuntumart V."/>
            <person name="Qutob D."/>
            <person name="Rehmany A."/>
            <person name="Rougon-Cardoso A."/>
            <person name="Ryden P."/>
            <person name="Torto-Alalibo T."/>
            <person name="Studholme D."/>
            <person name="Wang Y."/>
            <person name="Win J."/>
            <person name="Wood J."/>
            <person name="Clifton S.W."/>
            <person name="Rogers J."/>
            <person name="Van den Ackerveken G."/>
            <person name="Jones J.D."/>
            <person name="McDowell J.M."/>
            <person name="Beynon J."/>
            <person name="Tyler B.M."/>
        </authorList>
    </citation>
    <scope>NUCLEOTIDE SEQUENCE [LARGE SCALE GENOMIC DNA]</scope>
    <source>
        <strain evidence="3">Emoy2</strain>
    </source>
</reference>
<name>M4BWM8_HYAAE</name>
<evidence type="ECO:0000256" key="1">
    <source>
        <dbReference type="SAM" id="SignalP"/>
    </source>
</evidence>
<dbReference type="EMBL" id="JH598005">
    <property type="status" value="NOT_ANNOTATED_CDS"/>
    <property type="molecule type" value="Genomic_DNA"/>
</dbReference>
<feature type="signal peptide" evidence="1">
    <location>
        <begin position="1"/>
        <end position="18"/>
    </location>
</feature>
<feature type="chain" id="PRO_5004049442" description="RxLR effector candidate protein" evidence="1">
    <location>
        <begin position="19"/>
        <end position="69"/>
    </location>
</feature>
<accession>M4BWM8</accession>
<evidence type="ECO:0008006" key="4">
    <source>
        <dbReference type="Google" id="ProtNLM"/>
    </source>
</evidence>
<sequence length="69" mass="7614">MRAFAFVLVATSALLVLAVCTPRASSSIRKDSTTLLSFPYQLMVLPTSLSTGLTIQRAVKRERCLNQRN</sequence>
<dbReference type="AlphaFoldDB" id="M4BWM8"/>